<name>A0ABQ8CY37_BRANA</name>
<dbReference type="EMBL" id="JAGKQM010000006">
    <property type="protein sequence ID" value="KAH0922017.1"/>
    <property type="molecule type" value="Genomic_DNA"/>
</dbReference>
<reference evidence="2 3" key="1">
    <citation type="submission" date="2021-05" db="EMBL/GenBank/DDBJ databases">
        <title>Genome Assembly of Synthetic Allotetraploid Brassica napus Reveals Homoeologous Exchanges between Subgenomes.</title>
        <authorList>
            <person name="Davis J.T."/>
        </authorList>
    </citation>
    <scope>NUCLEOTIDE SEQUENCE [LARGE SCALE GENOMIC DNA]</scope>
    <source>
        <strain evidence="3">cv. Da-Ae</strain>
        <tissue evidence="2">Seedling</tissue>
    </source>
</reference>
<keyword evidence="3" id="KW-1185">Reference proteome</keyword>
<accession>A0ABQ8CY37</accession>
<gene>
    <name evidence="2" type="ORF">HID58_022035</name>
</gene>
<dbReference type="Proteomes" id="UP000824890">
    <property type="component" value="Unassembled WGS sequence"/>
</dbReference>
<sequence length="99" mass="10965">MAMVMTQRIQSGFETNPNASRMLSKAEEKNSRRTNRGAAVCPEGDPERRTGEAGLTKSRSGHQQPMESTPDAARTPEDDKSTSRKSSTEQEKRALEAQR</sequence>
<feature type="compositionally biased region" description="Polar residues" evidence="1">
    <location>
        <begin position="7"/>
        <end position="21"/>
    </location>
</feature>
<feature type="compositionally biased region" description="Basic and acidic residues" evidence="1">
    <location>
        <begin position="74"/>
        <end position="99"/>
    </location>
</feature>
<evidence type="ECO:0000256" key="1">
    <source>
        <dbReference type="SAM" id="MobiDB-lite"/>
    </source>
</evidence>
<proteinExistence type="predicted"/>
<feature type="region of interest" description="Disordered" evidence="1">
    <location>
        <begin position="1"/>
        <end position="99"/>
    </location>
</feature>
<organism evidence="2 3">
    <name type="scientific">Brassica napus</name>
    <name type="common">Rape</name>
    <dbReference type="NCBI Taxonomy" id="3708"/>
    <lineage>
        <taxon>Eukaryota</taxon>
        <taxon>Viridiplantae</taxon>
        <taxon>Streptophyta</taxon>
        <taxon>Embryophyta</taxon>
        <taxon>Tracheophyta</taxon>
        <taxon>Spermatophyta</taxon>
        <taxon>Magnoliopsida</taxon>
        <taxon>eudicotyledons</taxon>
        <taxon>Gunneridae</taxon>
        <taxon>Pentapetalae</taxon>
        <taxon>rosids</taxon>
        <taxon>malvids</taxon>
        <taxon>Brassicales</taxon>
        <taxon>Brassicaceae</taxon>
        <taxon>Brassiceae</taxon>
        <taxon>Brassica</taxon>
    </lineage>
</organism>
<comment type="caution">
    <text evidence="2">The sequence shown here is derived from an EMBL/GenBank/DDBJ whole genome shotgun (WGS) entry which is preliminary data.</text>
</comment>
<evidence type="ECO:0000313" key="3">
    <source>
        <dbReference type="Proteomes" id="UP000824890"/>
    </source>
</evidence>
<feature type="compositionally biased region" description="Polar residues" evidence="1">
    <location>
        <begin position="57"/>
        <end position="67"/>
    </location>
</feature>
<protein>
    <submittedName>
        <fullName evidence="2">Uncharacterized protein</fullName>
    </submittedName>
</protein>
<evidence type="ECO:0000313" key="2">
    <source>
        <dbReference type="EMBL" id="KAH0922017.1"/>
    </source>
</evidence>